<keyword evidence="3" id="KW-1185">Reference proteome</keyword>
<reference evidence="2 3" key="1">
    <citation type="journal article" date="2019" name="Sci. Rep.">
        <title>Orb-weaving spider Araneus ventricosus genome elucidates the spidroin gene catalogue.</title>
        <authorList>
            <person name="Kono N."/>
            <person name="Nakamura H."/>
            <person name="Ohtoshi R."/>
            <person name="Moran D.A.P."/>
            <person name="Shinohara A."/>
            <person name="Yoshida Y."/>
            <person name="Fujiwara M."/>
            <person name="Mori M."/>
            <person name="Tomita M."/>
            <person name="Arakawa K."/>
        </authorList>
    </citation>
    <scope>NUCLEOTIDE SEQUENCE [LARGE SCALE GENOMIC DNA]</scope>
</reference>
<evidence type="ECO:0000256" key="1">
    <source>
        <dbReference type="SAM" id="MobiDB-lite"/>
    </source>
</evidence>
<proteinExistence type="predicted"/>
<feature type="region of interest" description="Disordered" evidence="1">
    <location>
        <begin position="24"/>
        <end position="51"/>
    </location>
</feature>
<feature type="non-terminal residue" evidence="2">
    <location>
        <position position="1"/>
    </location>
</feature>
<comment type="caution">
    <text evidence="2">The sequence shown here is derived from an EMBL/GenBank/DDBJ whole genome shotgun (WGS) entry which is preliminary data.</text>
</comment>
<evidence type="ECO:0000313" key="3">
    <source>
        <dbReference type="Proteomes" id="UP000499080"/>
    </source>
</evidence>
<dbReference type="AlphaFoldDB" id="A0A4Y2KCZ4"/>
<dbReference type="Proteomes" id="UP000499080">
    <property type="component" value="Unassembled WGS sequence"/>
</dbReference>
<name>A0A4Y2KCZ4_ARAVE</name>
<gene>
    <name evidence="2" type="ORF">AVEN_17090_1</name>
</gene>
<dbReference type="EMBL" id="BGPR01113965">
    <property type="protein sequence ID" value="GBM99605.1"/>
    <property type="molecule type" value="Genomic_DNA"/>
</dbReference>
<organism evidence="2 3">
    <name type="scientific">Araneus ventricosus</name>
    <name type="common">Orbweaver spider</name>
    <name type="synonym">Epeira ventricosa</name>
    <dbReference type="NCBI Taxonomy" id="182803"/>
    <lineage>
        <taxon>Eukaryota</taxon>
        <taxon>Metazoa</taxon>
        <taxon>Ecdysozoa</taxon>
        <taxon>Arthropoda</taxon>
        <taxon>Chelicerata</taxon>
        <taxon>Arachnida</taxon>
        <taxon>Araneae</taxon>
        <taxon>Araneomorphae</taxon>
        <taxon>Entelegynae</taxon>
        <taxon>Araneoidea</taxon>
        <taxon>Araneidae</taxon>
        <taxon>Araneus</taxon>
    </lineage>
</organism>
<sequence>VKPRRVSQVGNMFLHMVGVMFPSREHRSHGKESPVPLMSAADRRTAAPGGC</sequence>
<evidence type="ECO:0000313" key="2">
    <source>
        <dbReference type="EMBL" id="GBM99605.1"/>
    </source>
</evidence>
<accession>A0A4Y2KCZ4</accession>
<protein>
    <submittedName>
        <fullName evidence="2">Uncharacterized protein</fullName>
    </submittedName>
</protein>